<organism evidence="1 2">
    <name type="scientific">Acaulospora colombiana</name>
    <dbReference type="NCBI Taxonomy" id="27376"/>
    <lineage>
        <taxon>Eukaryota</taxon>
        <taxon>Fungi</taxon>
        <taxon>Fungi incertae sedis</taxon>
        <taxon>Mucoromycota</taxon>
        <taxon>Glomeromycotina</taxon>
        <taxon>Glomeromycetes</taxon>
        <taxon>Diversisporales</taxon>
        <taxon>Acaulosporaceae</taxon>
        <taxon>Acaulospora</taxon>
    </lineage>
</organism>
<proteinExistence type="predicted"/>
<dbReference type="Proteomes" id="UP000789525">
    <property type="component" value="Unassembled WGS sequence"/>
</dbReference>
<evidence type="ECO:0000313" key="1">
    <source>
        <dbReference type="EMBL" id="CAG8513396.1"/>
    </source>
</evidence>
<accession>A0ACA9L6C9</accession>
<protein>
    <submittedName>
        <fullName evidence="1">9852_t:CDS:1</fullName>
    </submittedName>
</protein>
<gene>
    <name evidence="1" type="ORF">ACOLOM_LOCUS3321</name>
</gene>
<keyword evidence="2" id="KW-1185">Reference proteome</keyword>
<dbReference type="EMBL" id="CAJVPT010004888">
    <property type="protein sequence ID" value="CAG8513396.1"/>
    <property type="molecule type" value="Genomic_DNA"/>
</dbReference>
<comment type="caution">
    <text evidence="1">The sequence shown here is derived from an EMBL/GenBank/DDBJ whole genome shotgun (WGS) entry which is preliminary data.</text>
</comment>
<name>A0ACA9L6C9_9GLOM</name>
<sequence length="580" mass="65051">MLPKAHVNFRSIGNLTSHTIESALLQVRRISSGLQQIQKHRDKAKERIAEIDRQRPFGNFLKDRFDRQHNYLRISLTEKCNLRCTYCMPAEGVNLTPSHELLSFEEIMRIARLFVSQGLTGIMMIIGELGKLKSQGLHTLAITSNGIALKRKLPRLVENGLNALNISLDTLDPLKFELITRRKGFERVMESIEQAISLGIKPVKVNCVVMRGMNDQEVLDFIDLTRTKSIDVRFIEYMPFDGNKWNKKKLVPYRELLDKIHDKYNDVRKLQDDASDTSKAYHIPGFLGQFGFITSMSDHFCGTCNRLRITADGNLKVCLFGNAEINLRDLMRKDTPDQQLLDIIGSAVKNKKKQHAADFARNIKTLVRSAEKSFPFTITSSRAQTYNIPIISNQSSTHTHASYSTKSAVSDTFSSTDTNPSAFSHVDSSTGHASMVNVSEKPSTTRTAIARGKIRIGRESFKLVLANSLKKGDVLTVSRIAGINAAKHTGHLIPLCHPLLLSHISVDLRMEERDYSIEITAKVQCEGKTGVEMEALTAVSVSALTIFDMCKSVDKNMVIENLRVIHKSGGKSGEWNFSEE</sequence>
<reference evidence="1" key="1">
    <citation type="submission" date="2021-06" db="EMBL/GenBank/DDBJ databases">
        <authorList>
            <person name="Kallberg Y."/>
            <person name="Tangrot J."/>
            <person name="Rosling A."/>
        </authorList>
    </citation>
    <scope>NUCLEOTIDE SEQUENCE</scope>
    <source>
        <strain evidence="1">CL356</strain>
    </source>
</reference>
<evidence type="ECO:0000313" key="2">
    <source>
        <dbReference type="Proteomes" id="UP000789525"/>
    </source>
</evidence>